<dbReference type="EMBL" id="JABBHF010000001">
    <property type="protein sequence ID" value="NMH85927.1"/>
    <property type="molecule type" value="Genomic_DNA"/>
</dbReference>
<organism evidence="2 3">
    <name type="scientific">Flavivirga algicola</name>
    <dbReference type="NCBI Taxonomy" id="2729136"/>
    <lineage>
        <taxon>Bacteria</taxon>
        <taxon>Pseudomonadati</taxon>
        <taxon>Bacteroidota</taxon>
        <taxon>Flavobacteriia</taxon>
        <taxon>Flavobacteriales</taxon>
        <taxon>Flavobacteriaceae</taxon>
        <taxon>Flavivirga</taxon>
    </lineage>
</organism>
<proteinExistence type="predicted"/>
<accession>A0ABX1RU18</accession>
<feature type="transmembrane region" description="Helical" evidence="1">
    <location>
        <begin position="12"/>
        <end position="31"/>
    </location>
</feature>
<name>A0ABX1RU18_9FLAO</name>
<evidence type="ECO:0000313" key="3">
    <source>
        <dbReference type="Proteomes" id="UP000746690"/>
    </source>
</evidence>
<dbReference type="Proteomes" id="UP000746690">
    <property type="component" value="Unassembled WGS sequence"/>
</dbReference>
<keyword evidence="3" id="KW-1185">Reference proteome</keyword>
<feature type="transmembrane region" description="Helical" evidence="1">
    <location>
        <begin position="38"/>
        <end position="56"/>
    </location>
</feature>
<feature type="transmembrane region" description="Helical" evidence="1">
    <location>
        <begin position="138"/>
        <end position="159"/>
    </location>
</feature>
<feature type="transmembrane region" description="Helical" evidence="1">
    <location>
        <begin position="171"/>
        <end position="192"/>
    </location>
</feature>
<reference evidence="2 3" key="1">
    <citation type="submission" date="2020-04" db="EMBL/GenBank/DDBJ databases">
        <title>A Flavivirga sp. nov.</title>
        <authorList>
            <person name="Sun X."/>
        </authorList>
    </citation>
    <scope>NUCLEOTIDE SEQUENCE [LARGE SCALE GENOMIC DNA]</scope>
    <source>
        <strain evidence="2 3">Y03</strain>
    </source>
</reference>
<sequence>MDEFIRQNYSFITHSVELLAAVIGLLVFRKYKSTAAKYFIYFLVYLTLCDFISMYARAVRPDRFLNFLIGTIFEKNYWWATLYWNVGAILFFAFYYYKILKIGLFRNVVKFAAYIFFVFSIIYIALNWDDFFVRFFPVISILGAIVILLCAVFYFIEILQSDKILTFYKSINFYISLAIFIWWLIITPIVFYDIYYTYDIKSSTSLDSVMLKREVYRDWDFVILRRQIYLFANVFMYLTYTFALIWCKPEND</sequence>
<comment type="caution">
    <text evidence="2">The sequence shown here is derived from an EMBL/GenBank/DDBJ whole genome shotgun (WGS) entry which is preliminary data.</text>
</comment>
<evidence type="ECO:0000313" key="2">
    <source>
        <dbReference type="EMBL" id="NMH85927.1"/>
    </source>
</evidence>
<keyword evidence="1" id="KW-1133">Transmembrane helix</keyword>
<feature type="transmembrane region" description="Helical" evidence="1">
    <location>
        <begin position="228"/>
        <end position="247"/>
    </location>
</feature>
<gene>
    <name evidence="2" type="ORF">HHX25_00265</name>
</gene>
<keyword evidence="1" id="KW-0812">Transmembrane</keyword>
<keyword evidence="1" id="KW-0472">Membrane</keyword>
<protein>
    <submittedName>
        <fullName evidence="2">Uncharacterized protein</fullName>
    </submittedName>
</protein>
<dbReference type="RefSeq" id="WP_169668886.1">
    <property type="nucleotide sequence ID" value="NZ_JABBHF010000001.1"/>
</dbReference>
<evidence type="ECO:0000256" key="1">
    <source>
        <dbReference type="SAM" id="Phobius"/>
    </source>
</evidence>
<feature type="transmembrane region" description="Helical" evidence="1">
    <location>
        <begin position="108"/>
        <end position="126"/>
    </location>
</feature>
<feature type="transmembrane region" description="Helical" evidence="1">
    <location>
        <begin position="76"/>
        <end position="96"/>
    </location>
</feature>